<evidence type="ECO:0000313" key="7">
    <source>
        <dbReference type="Proteomes" id="UP000305921"/>
    </source>
</evidence>
<feature type="domain" description="ATP-grasp" evidence="5">
    <location>
        <begin position="111"/>
        <end position="310"/>
    </location>
</feature>
<dbReference type="NCBIfam" id="NF005543">
    <property type="entry name" value="PRK07206.1"/>
    <property type="match status" value="1"/>
</dbReference>
<gene>
    <name evidence="6" type="ORF">FEF34_39220</name>
</gene>
<sequence>MTIAIVDGYSTGAALARRLHSLDQPCIHVRSQPHVSGYLRRSFDPDSYITDLGHDPDLQAVAHRLRELGATRITAGAESGVTLAERLSLLLGLPTNSAEHIAARRDKHLMAQAVAAAGLATPQATLATTPGEAAAWFQASGLPAAVVKPLSSAGTDNVTFCSTALQVETASAAVLAARTVFGEPNRAVLVQERLRGPEFYINTVSYDGHHRVAEIWRYVKQVGADSTPLYDYEEPVEATTQIAKTLRHFTFAVLDALGIRSTPAHTEVMLTSRGPVLIETGARLGGATQPDIVERYSGVSQTALTAATLLDPQHLLDFQDTHTTWSATVRNVEFVNHRHGPADARAAQRIARLPSAVAVVSAVEPGEQIAPTADLLTSPGYAYLAADERSAVERDYARLRRWERQGLHTV</sequence>
<keyword evidence="3 4" id="KW-0067">ATP-binding</keyword>
<accession>A0A5R9DUE9</accession>
<dbReference type="GO" id="GO:0005524">
    <property type="term" value="F:ATP binding"/>
    <property type="evidence" value="ECO:0007669"/>
    <property type="project" value="UniProtKB-UniRule"/>
</dbReference>
<evidence type="ECO:0000313" key="6">
    <source>
        <dbReference type="EMBL" id="TLQ39411.1"/>
    </source>
</evidence>
<dbReference type="Pfam" id="PF13535">
    <property type="entry name" value="ATP-grasp_4"/>
    <property type="match status" value="1"/>
</dbReference>
<dbReference type="InterPro" id="IPR011761">
    <property type="entry name" value="ATP-grasp"/>
</dbReference>
<dbReference type="Gene3D" id="3.30.470.20">
    <property type="entry name" value="ATP-grasp fold, B domain"/>
    <property type="match status" value="1"/>
</dbReference>
<reference evidence="6 7" key="1">
    <citation type="submission" date="2019-05" db="EMBL/GenBank/DDBJ databases">
        <title>Streptomyces marianii sp. nov., a novel marine actinomycete from southern coast of India.</title>
        <authorList>
            <person name="Iniyan A.M."/>
            <person name="Wink J."/>
            <person name="Ramprasad E."/>
            <person name="Ramana C.V."/>
            <person name="Bunk B."/>
            <person name="Sproer C."/>
            <person name="Joseph F.-J.R.S."/>
            <person name="Vincent S.G.P."/>
        </authorList>
    </citation>
    <scope>NUCLEOTIDE SEQUENCE [LARGE SCALE GENOMIC DNA]</scope>
    <source>
        <strain evidence="6 7">ICN19</strain>
    </source>
</reference>
<keyword evidence="7" id="KW-1185">Reference proteome</keyword>
<evidence type="ECO:0000256" key="1">
    <source>
        <dbReference type="ARBA" id="ARBA00022598"/>
    </source>
</evidence>
<dbReference type="GO" id="GO:0016874">
    <property type="term" value="F:ligase activity"/>
    <property type="evidence" value="ECO:0007669"/>
    <property type="project" value="UniProtKB-KW"/>
</dbReference>
<dbReference type="EMBL" id="VAWE01000002">
    <property type="protein sequence ID" value="TLQ39411.1"/>
    <property type="molecule type" value="Genomic_DNA"/>
</dbReference>
<keyword evidence="2 4" id="KW-0547">Nucleotide-binding</keyword>
<dbReference type="InterPro" id="IPR052032">
    <property type="entry name" value="ATP-dep_AA_Ligase"/>
</dbReference>
<proteinExistence type="predicted"/>
<dbReference type="SUPFAM" id="SSF56059">
    <property type="entry name" value="Glutathione synthetase ATP-binding domain-like"/>
    <property type="match status" value="1"/>
</dbReference>
<evidence type="ECO:0000256" key="3">
    <source>
        <dbReference type="ARBA" id="ARBA00022840"/>
    </source>
</evidence>
<evidence type="ECO:0000259" key="5">
    <source>
        <dbReference type="PROSITE" id="PS50975"/>
    </source>
</evidence>
<protein>
    <submittedName>
        <fullName evidence="6">ATP-grasp domain-containing protein</fullName>
    </submittedName>
</protein>
<evidence type="ECO:0000256" key="4">
    <source>
        <dbReference type="PROSITE-ProRule" id="PRU00409"/>
    </source>
</evidence>
<dbReference type="OrthoDB" id="24041at2"/>
<comment type="caution">
    <text evidence="6">The sequence shown here is derived from an EMBL/GenBank/DDBJ whole genome shotgun (WGS) entry which is preliminary data.</text>
</comment>
<dbReference type="Proteomes" id="UP000305921">
    <property type="component" value="Unassembled WGS sequence"/>
</dbReference>
<dbReference type="RefSeq" id="WP_138058221.1">
    <property type="nucleotide sequence ID" value="NZ_VAWE01000002.1"/>
</dbReference>
<dbReference type="PROSITE" id="PS50975">
    <property type="entry name" value="ATP_GRASP"/>
    <property type="match status" value="1"/>
</dbReference>
<dbReference type="GO" id="GO:0046872">
    <property type="term" value="F:metal ion binding"/>
    <property type="evidence" value="ECO:0007669"/>
    <property type="project" value="InterPro"/>
</dbReference>
<evidence type="ECO:0000256" key="2">
    <source>
        <dbReference type="ARBA" id="ARBA00022741"/>
    </source>
</evidence>
<dbReference type="PANTHER" id="PTHR43585">
    <property type="entry name" value="FUMIPYRROLE BIOSYNTHESIS PROTEIN C"/>
    <property type="match status" value="1"/>
</dbReference>
<name>A0A5R9DUE9_9ACTN</name>
<dbReference type="AlphaFoldDB" id="A0A5R9DUE9"/>
<keyword evidence="1" id="KW-0436">Ligase</keyword>
<dbReference type="PANTHER" id="PTHR43585:SF2">
    <property type="entry name" value="ATP-GRASP ENZYME FSQD"/>
    <property type="match status" value="1"/>
</dbReference>
<organism evidence="6 7">
    <name type="scientific">Streptomyces marianii</name>
    <dbReference type="NCBI Taxonomy" id="1817406"/>
    <lineage>
        <taxon>Bacteria</taxon>
        <taxon>Bacillati</taxon>
        <taxon>Actinomycetota</taxon>
        <taxon>Actinomycetes</taxon>
        <taxon>Kitasatosporales</taxon>
        <taxon>Streptomycetaceae</taxon>
        <taxon>Streptomyces</taxon>
    </lineage>
</organism>